<dbReference type="PIRSF" id="PIRSF029826">
    <property type="entry name" value="UCP029826_pph"/>
    <property type="match status" value="1"/>
</dbReference>
<dbReference type="EMBL" id="BSOG01000006">
    <property type="protein sequence ID" value="GLR15063.1"/>
    <property type="molecule type" value="Genomic_DNA"/>
</dbReference>
<name>A0ABQ5YM53_9NEIS</name>
<dbReference type="PANTHER" id="PTHR46523">
    <property type="entry name" value="DCTP PYROPHOSPHATASE 1"/>
    <property type="match status" value="1"/>
</dbReference>
<reference evidence="2" key="1">
    <citation type="journal article" date="2019" name="Int. J. Syst. Evol. Microbiol.">
        <title>The Global Catalogue of Microorganisms (GCM) 10K type strain sequencing project: providing services to taxonomists for standard genome sequencing and annotation.</title>
        <authorList>
            <consortium name="The Broad Institute Genomics Platform"/>
            <consortium name="The Broad Institute Genome Sequencing Center for Infectious Disease"/>
            <person name="Wu L."/>
            <person name="Ma J."/>
        </authorList>
    </citation>
    <scope>NUCLEOTIDE SEQUENCE [LARGE SCALE GENOMIC DNA]</scope>
    <source>
        <strain evidence="2">NBRC 110044</strain>
    </source>
</reference>
<keyword evidence="2" id="KW-1185">Reference proteome</keyword>
<organism evidence="1 2">
    <name type="scientific">Chitinimonas prasina</name>
    <dbReference type="NCBI Taxonomy" id="1434937"/>
    <lineage>
        <taxon>Bacteria</taxon>
        <taxon>Pseudomonadati</taxon>
        <taxon>Pseudomonadota</taxon>
        <taxon>Betaproteobacteria</taxon>
        <taxon>Neisseriales</taxon>
        <taxon>Chitinibacteraceae</taxon>
        <taxon>Chitinimonas</taxon>
    </lineage>
</organism>
<dbReference type="CDD" id="cd11537">
    <property type="entry name" value="NTP-PPase_RS21-C6_like"/>
    <property type="match status" value="1"/>
</dbReference>
<evidence type="ECO:0000313" key="2">
    <source>
        <dbReference type="Proteomes" id="UP001156706"/>
    </source>
</evidence>
<sequence length="111" mass="12385">MATDHDTTLAELKQRVAAFAAARDWQPFHSGKNLAMSIAIEAAELMEHFQWTPPAEVELDKAEVAEELADVLLYALAFANSLDIDVAAAIIAKMEKNETRFPTGRHQYKEK</sequence>
<protein>
    <submittedName>
        <fullName evidence="1">Nucleotide pyrophosphohydrolase</fullName>
    </submittedName>
</protein>
<gene>
    <name evidence="1" type="ORF">GCM10007907_38530</name>
</gene>
<comment type="caution">
    <text evidence="1">The sequence shown here is derived from an EMBL/GenBank/DDBJ whole genome shotgun (WGS) entry which is preliminary data.</text>
</comment>
<dbReference type="SUPFAM" id="SSF101386">
    <property type="entry name" value="all-alpha NTP pyrophosphatases"/>
    <property type="match status" value="1"/>
</dbReference>
<dbReference type="PANTHER" id="PTHR46523:SF1">
    <property type="entry name" value="DCTP PYROPHOSPHATASE 1"/>
    <property type="match status" value="1"/>
</dbReference>
<dbReference type="InterPro" id="IPR025984">
    <property type="entry name" value="DCTPP"/>
</dbReference>
<dbReference type="RefSeq" id="WP_284198127.1">
    <property type="nucleotide sequence ID" value="NZ_BSOG01000006.1"/>
</dbReference>
<accession>A0ABQ5YM53</accession>
<evidence type="ECO:0000313" key="1">
    <source>
        <dbReference type="EMBL" id="GLR15063.1"/>
    </source>
</evidence>
<proteinExistence type="predicted"/>
<dbReference type="Proteomes" id="UP001156706">
    <property type="component" value="Unassembled WGS sequence"/>
</dbReference>
<dbReference type="InterPro" id="IPR052555">
    <property type="entry name" value="dCTP_Pyrophosphatase"/>
</dbReference>
<dbReference type="Gene3D" id="1.10.287.1080">
    <property type="entry name" value="MazG-like"/>
    <property type="match status" value="1"/>
</dbReference>
<dbReference type="Pfam" id="PF12643">
    <property type="entry name" value="MazG-like"/>
    <property type="match status" value="1"/>
</dbReference>